<gene>
    <name evidence="2" type="ORF">TCM_007723</name>
</gene>
<accession>A0A061E246</accession>
<dbReference type="AlphaFoldDB" id="A0A061E246"/>
<evidence type="ECO:0000256" key="1">
    <source>
        <dbReference type="SAM" id="MobiDB-lite"/>
    </source>
</evidence>
<evidence type="ECO:0000313" key="3">
    <source>
        <dbReference type="Proteomes" id="UP000026915"/>
    </source>
</evidence>
<dbReference type="Gramene" id="EOX99109">
    <property type="protein sequence ID" value="EOX99109"/>
    <property type="gene ID" value="TCM_007723"/>
</dbReference>
<dbReference type="HOGENOM" id="CLU_2089180_0_0_1"/>
<protein>
    <submittedName>
        <fullName evidence="2">Uncharacterized protein</fullName>
    </submittedName>
</protein>
<dbReference type="EMBL" id="CM001880">
    <property type="protein sequence ID" value="EOX99109.1"/>
    <property type="molecule type" value="Genomic_DNA"/>
</dbReference>
<sequence length="117" mass="12667">MGSVDPSFQAHLLSELLGNPICSLLSLALRSTRDSFASWSMDPVLQFLKSPLVTTKKAPPFNAKALSLIKSLPSNKLRHPRKAIAPLLAPKTDQRGKHSPSTALAHNCSGSFNNLQH</sequence>
<dbReference type="Proteomes" id="UP000026915">
    <property type="component" value="Chromosome 2"/>
</dbReference>
<proteinExistence type="predicted"/>
<feature type="region of interest" description="Disordered" evidence="1">
    <location>
        <begin position="86"/>
        <end position="117"/>
    </location>
</feature>
<keyword evidence="3" id="KW-1185">Reference proteome</keyword>
<feature type="compositionally biased region" description="Polar residues" evidence="1">
    <location>
        <begin position="99"/>
        <end position="117"/>
    </location>
</feature>
<evidence type="ECO:0000313" key="2">
    <source>
        <dbReference type="EMBL" id="EOX99109.1"/>
    </source>
</evidence>
<name>A0A061E246_THECC</name>
<organism evidence="2 3">
    <name type="scientific">Theobroma cacao</name>
    <name type="common">Cacao</name>
    <name type="synonym">Cocoa</name>
    <dbReference type="NCBI Taxonomy" id="3641"/>
    <lineage>
        <taxon>Eukaryota</taxon>
        <taxon>Viridiplantae</taxon>
        <taxon>Streptophyta</taxon>
        <taxon>Embryophyta</taxon>
        <taxon>Tracheophyta</taxon>
        <taxon>Spermatophyta</taxon>
        <taxon>Magnoliopsida</taxon>
        <taxon>eudicotyledons</taxon>
        <taxon>Gunneridae</taxon>
        <taxon>Pentapetalae</taxon>
        <taxon>rosids</taxon>
        <taxon>malvids</taxon>
        <taxon>Malvales</taxon>
        <taxon>Malvaceae</taxon>
        <taxon>Byttnerioideae</taxon>
        <taxon>Theobroma</taxon>
    </lineage>
</organism>
<dbReference type="InParanoid" id="A0A061E246"/>
<reference evidence="2 3" key="1">
    <citation type="journal article" date="2013" name="Genome Biol.">
        <title>The genome sequence of the most widely cultivated cacao type and its use to identify candidate genes regulating pod color.</title>
        <authorList>
            <person name="Motamayor J.C."/>
            <person name="Mockaitis K."/>
            <person name="Schmutz J."/>
            <person name="Haiminen N."/>
            <person name="Iii D.L."/>
            <person name="Cornejo O."/>
            <person name="Findley S.D."/>
            <person name="Zheng P."/>
            <person name="Utro F."/>
            <person name="Royaert S."/>
            <person name="Saski C."/>
            <person name="Jenkins J."/>
            <person name="Podicheti R."/>
            <person name="Zhao M."/>
            <person name="Scheffler B.E."/>
            <person name="Stack J.C."/>
            <person name="Feltus F.A."/>
            <person name="Mustiga G.M."/>
            <person name="Amores F."/>
            <person name="Phillips W."/>
            <person name="Marelli J.P."/>
            <person name="May G.D."/>
            <person name="Shapiro H."/>
            <person name="Ma J."/>
            <person name="Bustamante C.D."/>
            <person name="Schnell R.J."/>
            <person name="Main D."/>
            <person name="Gilbert D."/>
            <person name="Parida L."/>
            <person name="Kuhn D.N."/>
        </authorList>
    </citation>
    <scope>NUCLEOTIDE SEQUENCE [LARGE SCALE GENOMIC DNA]</scope>
    <source>
        <strain evidence="3">cv. Matina 1-6</strain>
    </source>
</reference>